<evidence type="ECO:0000313" key="8">
    <source>
        <dbReference type="EMBL" id="SEB12205.1"/>
    </source>
</evidence>
<dbReference type="PANTHER" id="PTHR21266:SF59">
    <property type="entry name" value="BLR4922 PROTEIN"/>
    <property type="match status" value="1"/>
</dbReference>
<evidence type="ECO:0000313" key="9">
    <source>
        <dbReference type="Proteomes" id="UP000198638"/>
    </source>
</evidence>
<keyword evidence="9" id="KW-1185">Reference proteome</keyword>
<dbReference type="Pfam" id="PF19301">
    <property type="entry name" value="LigXa_C"/>
    <property type="match status" value="1"/>
</dbReference>
<dbReference type="InterPro" id="IPR017941">
    <property type="entry name" value="Rieske_2Fe-2S"/>
</dbReference>
<dbReference type="Gene3D" id="3.90.380.10">
    <property type="entry name" value="Naphthalene 1,2-dioxygenase Alpha Subunit, Chain A, domain 1"/>
    <property type="match status" value="1"/>
</dbReference>
<evidence type="ECO:0000256" key="6">
    <source>
        <dbReference type="SAM" id="MobiDB-lite"/>
    </source>
</evidence>
<dbReference type="PANTHER" id="PTHR21266">
    <property type="entry name" value="IRON-SULFUR DOMAIN CONTAINING PROTEIN"/>
    <property type="match status" value="1"/>
</dbReference>
<dbReference type="InterPro" id="IPR036922">
    <property type="entry name" value="Rieske_2Fe-2S_sf"/>
</dbReference>
<dbReference type="GO" id="GO:0051537">
    <property type="term" value="F:2 iron, 2 sulfur cluster binding"/>
    <property type="evidence" value="ECO:0007669"/>
    <property type="project" value="UniProtKB-KW"/>
</dbReference>
<keyword evidence="1" id="KW-0001">2Fe-2S</keyword>
<keyword evidence="2" id="KW-0479">Metal-binding</keyword>
<dbReference type="EMBL" id="FNRQ01000006">
    <property type="protein sequence ID" value="SEB12205.1"/>
    <property type="molecule type" value="Genomic_DNA"/>
</dbReference>
<dbReference type="Proteomes" id="UP000198638">
    <property type="component" value="Unassembled WGS sequence"/>
</dbReference>
<dbReference type="CDD" id="cd08878">
    <property type="entry name" value="RHO_alpha_C_DMO-like"/>
    <property type="match status" value="1"/>
</dbReference>
<feature type="domain" description="Rieske" evidence="7">
    <location>
        <begin position="29"/>
        <end position="136"/>
    </location>
</feature>
<dbReference type="PROSITE" id="PS51296">
    <property type="entry name" value="RIESKE"/>
    <property type="match status" value="1"/>
</dbReference>
<dbReference type="Gene3D" id="2.102.10.10">
    <property type="entry name" value="Rieske [2Fe-2S] iron-sulphur domain"/>
    <property type="match status" value="1"/>
</dbReference>
<dbReference type="GO" id="GO:0046872">
    <property type="term" value="F:metal ion binding"/>
    <property type="evidence" value="ECO:0007669"/>
    <property type="project" value="UniProtKB-KW"/>
</dbReference>
<dbReference type="Pfam" id="PF00355">
    <property type="entry name" value="Rieske"/>
    <property type="match status" value="1"/>
</dbReference>
<evidence type="ECO:0000256" key="1">
    <source>
        <dbReference type="ARBA" id="ARBA00022714"/>
    </source>
</evidence>
<dbReference type="AlphaFoldDB" id="A0A1H4GRI7"/>
<evidence type="ECO:0000256" key="5">
    <source>
        <dbReference type="ARBA" id="ARBA00023014"/>
    </source>
</evidence>
<proteinExistence type="predicted"/>
<protein>
    <submittedName>
        <fullName evidence="8">Phenylpropionate dioxygenase, large terminal subunit</fullName>
    </submittedName>
</protein>
<evidence type="ECO:0000256" key="4">
    <source>
        <dbReference type="ARBA" id="ARBA00023004"/>
    </source>
</evidence>
<dbReference type="InterPro" id="IPR050584">
    <property type="entry name" value="Cholesterol_7-desaturase"/>
</dbReference>
<keyword evidence="3" id="KW-0560">Oxidoreductase</keyword>
<dbReference type="RefSeq" id="WP_176954210.1">
    <property type="nucleotide sequence ID" value="NZ_FNRQ01000006.1"/>
</dbReference>
<accession>A0A1H4GRI7</accession>
<evidence type="ECO:0000256" key="3">
    <source>
        <dbReference type="ARBA" id="ARBA00023002"/>
    </source>
</evidence>
<evidence type="ECO:0000259" key="7">
    <source>
        <dbReference type="PROSITE" id="PS51296"/>
    </source>
</evidence>
<keyword evidence="8" id="KW-0223">Dioxygenase</keyword>
<dbReference type="InterPro" id="IPR045623">
    <property type="entry name" value="LigXa_C"/>
</dbReference>
<dbReference type="STRING" id="83784.SAMN05192564_106277"/>
<sequence>MSLTREQNELLCRIENGAPMGQMLRNNFWFPVALSQKLVADGAPLKVRLLGEDFVAFRSTDGRLGFFDEKCPHRGASLLLARNEDNALRCIYHGWKYSVTGEVVEVPTEPVNAAAFCKKVPLNHYSVREAAGVVWVWIGKGQPKPFPEFEFNSLPDDQVYVSKQLVNCNWVQDVEGGMDSAHVGILHQAWIQQARLGATTDDMAPVYDFDETAGGYRYAAIRNAAGGKKHLRINEYVLPWYSFICPDENNEGDRLTIMSTPIDDENTFHWLVRYNPHRPLSPSLQNPAENPDDFPPGTGGAANRWGQDRGMMMRGHFSGFGHLNTEDFAACESQGAIADRSKEFLNSGDLAVVRLRRLLLDLVREHQATEGNSSGFPHDSMDYHRVRAHVDTVKDESVWKSIR</sequence>
<dbReference type="GO" id="GO:0051213">
    <property type="term" value="F:dioxygenase activity"/>
    <property type="evidence" value="ECO:0007669"/>
    <property type="project" value="UniProtKB-KW"/>
</dbReference>
<organism evidence="8 9">
    <name type="scientific">Paraburkholderia sartisoli</name>
    <dbReference type="NCBI Taxonomy" id="83784"/>
    <lineage>
        <taxon>Bacteria</taxon>
        <taxon>Pseudomonadati</taxon>
        <taxon>Pseudomonadota</taxon>
        <taxon>Betaproteobacteria</taxon>
        <taxon>Burkholderiales</taxon>
        <taxon>Burkholderiaceae</taxon>
        <taxon>Paraburkholderia</taxon>
    </lineage>
</organism>
<keyword evidence="5" id="KW-0411">Iron-sulfur</keyword>
<name>A0A1H4GRI7_9BURK</name>
<gene>
    <name evidence="8" type="ORF">SAMN05192564_106277</name>
</gene>
<dbReference type="SUPFAM" id="SSF55961">
    <property type="entry name" value="Bet v1-like"/>
    <property type="match status" value="1"/>
</dbReference>
<feature type="region of interest" description="Disordered" evidence="6">
    <location>
        <begin position="281"/>
        <end position="305"/>
    </location>
</feature>
<reference evidence="9" key="1">
    <citation type="submission" date="2016-10" db="EMBL/GenBank/DDBJ databases">
        <authorList>
            <person name="Varghese N."/>
            <person name="Submissions S."/>
        </authorList>
    </citation>
    <scope>NUCLEOTIDE SEQUENCE [LARGE SCALE GENOMIC DNA]</scope>
    <source>
        <strain evidence="9">LMG 24000</strain>
    </source>
</reference>
<dbReference type="SUPFAM" id="SSF50022">
    <property type="entry name" value="ISP domain"/>
    <property type="match status" value="1"/>
</dbReference>
<keyword evidence="4" id="KW-0408">Iron</keyword>
<evidence type="ECO:0000256" key="2">
    <source>
        <dbReference type="ARBA" id="ARBA00022723"/>
    </source>
</evidence>